<feature type="domain" description="CdaR GGDEF-like" evidence="3">
    <location>
        <begin position="243"/>
        <end position="373"/>
    </location>
</feature>
<keyword evidence="5" id="KW-1185">Reference proteome</keyword>
<dbReference type="RefSeq" id="WP_179728898.1">
    <property type="nucleotide sequence ID" value="NZ_BAABEF010000001.1"/>
</dbReference>
<name>A0A852RQD2_9ACTN</name>
<dbReference type="PANTHER" id="PTHR33744">
    <property type="entry name" value="CARBOHYDRATE DIACID REGULATOR"/>
    <property type="match status" value="1"/>
</dbReference>
<proteinExistence type="inferred from homology"/>
<evidence type="ECO:0000259" key="2">
    <source>
        <dbReference type="Pfam" id="PF13556"/>
    </source>
</evidence>
<protein>
    <submittedName>
        <fullName evidence="4">Sugar diacid utilization regulator</fullName>
    </submittedName>
</protein>
<dbReference type="EMBL" id="JACCBF010000001">
    <property type="protein sequence ID" value="NYD32768.1"/>
    <property type="molecule type" value="Genomic_DNA"/>
</dbReference>
<dbReference type="InterPro" id="IPR041522">
    <property type="entry name" value="CdaR_GGDEF"/>
</dbReference>
<evidence type="ECO:0000256" key="1">
    <source>
        <dbReference type="ARBA" id="ARBA00006754"/>
    </source>
</evidence>
<comment type="caution">
    <text evidence="4">The sequence shown here is derived from an EMBL/GenBank/DDBJ whole genome shotgun (WGS) entry which is preliminary data.</text>
</comment>
<reference evidence="4 5" key="1">
    <citation type="submission" date="2020-07" db="EMBL/GenBank/DDBJ databases">
        <title>Sequencing the genomes of 1000 actinobacteria strains.</title>
        <authorList>
            <person name="Klenk H.-P."/>
        </authorList>
    </citation>
    <scope>NUCLEOTIDE SEQUENCE [LARGE SCALE GENOMIC DNA]</scope>
    <source>
        <strain evidence="4 5">DSM 19082</strain>
    </source>
</reference>
<accession>A0A852RQD2</accession>
<evidence type="ECO:0000313" key="5">
    <source>
        <dbReference type="Proteomes" id="UP000582231"/>
    </source>
</evidence>
<evidence type="ECO:0000259" key="3">
    <source>
        <dbReference type="Pfam" id="PF17853"/>
    </source>
</evidence>
<dbReference type="Pfam" id="PF13556">
    <property type="entry name" value="HTH_30"/>
    <property type="match status" value="1"/>
</dbReference>
<dbReference type="InterPro" id="IPR025736">
    <property type="entry name" value="PucR_C-HTH_dom"/>
</dbReference>
<dbReference type="Proteomes" id="UP000582231">
    <property type="component" value="Unassembled WGS sequence"/>
</dbReference>
<dbReference type="Pfam" id="PF17853">
    <property type="entry name" value="GGDEF_2"/>
    <property type="match status" value="1"/>
</dbReference>
<dbReference type="AlphaFoldDB" id="A0A852RQD2"/>
<dbReference type="Gene3D" id="1.10.10.2840">
    <property type="entry name" value="PucR C-terminal helix-turn-helix domain"/>
    <property type="match status" value="1"/>
</dbReference>
<dbReference type="InterPro" id="IPR042070">
    <property type="entry name" value="PucR_C-HTH_sf"/>
</dbReference>
<dbReference type="InterPro" id="IPR051448">
    <property type="entry name" value="CdaR-like_regulators"/>
</dbReference>
<evidence type="ECO:0000313" key="4">
    <source>
        <dbReference type="EMBL" id="NYD32768.1"/>
    </source>
</evidence>
<sequence>MTTPQDLADAHHLQISWLAGHGPGRSITGVRAVERLTDVADQQSGRVVVLTTSSVERASPYELDIAAKLASSQECAALLFVGDIDVPATCRKLAERSGLVLLATPATSDIARLIIRIDRLVTTTAAVVLERLAAAQAAVSDPTASAAELLERAQDALGVPLEFEACDSDSELDGSTGAVTIGEQVVGFVRAPNDEGVQLALPALCVALSRAKQRELAHLFAETRTRAELVSQVAFAEPSLLPSLVEQARRVGFRADGHHCAAWLDFGELNAEDAEILARRRRLLGRVELAGLQRFVDLAGVWHLVPVAGNLLVVGNSPTRPEHLVADLRRGLEQLLRAVSTEPGIEVYVGIGGPWQGVEGLRSAVTEARVASRIAHDKNRVGDPVTFDGTGVRRVLAEIAASSTSRRILDEVLAPLDAAGPDRAAQGIETLLAYLDEQCSPTRSAARLHLHPNAVTYRIRRLVPMLGLDLDNADDRFALHLACRVRTSG</sequence>
<feature type="domain" description="PucR C-terminal helix-turn-helix" evidence="2">
    <location>
        <begin position="429"/>
        <end position="485"/>
    </location>
</feature>
<comment type="similarity">
    <text evidence="1">Belongs to the CdaR family.</text>
</comment>
<gene>
    <name evidence="4" type="ORF">BJ958_004314</name>
</gene>
<dbReference type="PANTHER" id="PTHR33744:SF1">
    <property type="entry name" value="DNA-BINDING TRANSCRIPTIONAL ACTIVATOR ADER"/>
    <property type="match status" value="1"/>
</dbReference>
<organism evidence="4 5">
    <name type="scientific">Nocardioides kongjuensis</name>
    <dbReference type="NCBI Taxonomy" id="349522"/>
    <lineage>
        <taxon>Bacteria</taxon>
        <taxon>Bacillati</taxon>
        <taxon>Actinomycetota</taxon>
        <taxon>Actinomycetes</taxon>
        <taxon>Propionibacteriales</taxon>
        <taxon>Nocardioidaceae</taxon>
        <taxon>Nocardioides</taxon>
    </lineage>
</organism>